<proteinExistence type="predicted"/>
<evidence type="ECO:0000313" key="1">
    <source>
        <dbReference type="EMBL" id="OXU17532.1"/>
    </source>
</evidence>
<keyword evidence="2" id="KW-1185">Reference proteome</keyword>
<dbReference type="EMBL" id="NNAY01004700">
    <property type="protein sequence ID" value="OXU17532.1"/>
    <property type="molecule type" value="Genomic_DNA"/>
</dbReference>
<evidence type="ECO:0000313" key="2">
    <source>
        <dbReference type="Proteomes" id="UP000215335"/>
    </source>
</evidence>
<comment type="caution">
    <text evidence="1">The sequence shown here is derived from an EMBL/GenBank/DDBJ whole genome shotgun (WGS) entry which is preliminary data.</text>
</comment>
<accession>A0A232EGU1</accession>
<sequence length="39" mass="4409">MPDLSDNCFEIISKHCAEYAGNNEKILHCAASYQNFEVC</sequence>
<name>A0A232EGU1_9HYME</name>
<organism evidence="1 2">
    <name type="scientific">Trichomalopsis sarcophagae</name>
    <dbReference type="NCBI Taxonomy" id="543379"/>
    <lineage>
        <taxon>Eukaryota</taxon>
        <taxon>Metazoa</taxon>
        <taxon>Ecdysozoa</taxon>
        <taxon>Arthropoda</taxon>
        <taxon>Hexapoda</taxon>
        <taxon>Insecta</taxon>
        <taxon>Pterygota</taxon>
        <taxon>Neoptera</taxon>
        <taxon>Endopterygota</taxon>
        <taxon>Hymenoptera</taxon>
        <taxon>Apocrita</taxon>
        <taxon>Proctotrupomorpha</taxon>
        <taxon>Chalcidoidea</taxon>
        <taxon>Pteromalidae</taxon>
        <taxon>Pteromalinae</taxon>
        <taxon>Trichomalopsis</taxon>
    </lineage>
</organism>
<reference evidence="1 2" key="1">
    <citation type="journal article" date="2017" name="Curr. Biol.">
        <title>The Evolution of Venom by Co-option of Single-Copy Genes.</title>
        <authorList>
            <person name="Martinson E.O."/>
            <person name="Mrinalini"/>
            <person name="Kelkar Y.D."/>
            <person name="Chang C.H."/>
            <person name="Werren J.H."/>
        </authorList>
    </citation>
    <scope>NUCLEOTIDE SEQUENCE [LARGE SCALE GENOMIC DNA]</scope>
    <source>
        <strain evidence="1 2">Alberta</strain>
        <tissue evidence="1">Whole body</tissue>
    </source>
</reference>
<gene>
    <name evidence="1" type="ORF">TSAR_014638</name>
</gene>
<dbReference type="Proteomes" id="UP000215335">
    <property type="component" value="Unassembled WGS sequence"/>
</dbReference>
<dbReference type="AlphaFoldDB" id="A0A232EGU1"/>
<protein>
    <submittedName>
        <fullName evidence="1">Uncharacterized protein</fullName>
    </submittedName>
</protein>